<dbReference type="Pfam" id="PF01129">
    <property type="entry name" value="ART"/>
    <property type="match status" value="1"/>
</dbReference>
<dbReference type="Proteomes" id="UP000663844">
    <property type="component" value="Unassembled WGS sequence"/>
</dbReference>
<evidence type="ECO:0000256" key="6">
    <source>
        <dbReference type="ARBA" id="ARBA00022803"/>
    </source>
</evidence>
<feature type="repeat" description="TPR" evidence="8">
    <location>
        <begin position="718"/>
        <end position="751"/>
    </location>
</feature>
<evidence type="ECO:0000313" key="11">
    <source>
        <dbReference type="EMBL" id="CAF4046447.1"/>
    </source>
</evidence>
<dbReference type="EMBL" id="CAJNOG010000001">
    <property type="protein sequence ID" value="CAF0719528.1"/>
    <property type="molecule type" value="Genomic_DNA"/>
</dbReference>
<dbReference type="GO" id="GO:0016779">
    <property type="term" value="F:nucleotidyltransferase activity"/>
    <property type="evidence" value="ECO:0007669"/>
    <property type="project" value="UniProtKB-KW"/>
</dbReference>
<dbReference type="AlphaFoldDB" id="A0A819RKQ7"/>
<keyword evidence="5" id="KW-0677">Repeat</keyword>
<keyword evidence="3 9" id="KW-0808">Transferase</keyword>
<dbReference type="SUPFAM" id="SSF56399">
    <property type="entry name" value="ADP-ribosylation"/>
    <property type="match status" value="1"/>
</dbReference>
<comment type="similarity">
    <text evidence="1 9">Belongs to the Arg-specific ADP-ribosyltransferase family.</text>
</comment>
<dbReference type="SUPFAM" id="SSF48452">
    <property type="entry name" value="TPR-like"/>
    <property type="match status" value="3"/>
</dbReference>
<evidence type="ECO:0000256" key="9">
    <source>
        <dbReference type="RuleBase" id="RU361228"/>
    </source>
</evidence>
<comment type="caution">
    <text evidence="11">The sequence shown here is derived from an EMBL/GenBank/DDBJ whole genome shotgun (WGS) entry which is preliminary data.</text>
</comment>
<name>A0A819RKQ7_9BILA</name>
<dbReference type="Gene3D" id="3.90.176.10">
    <property type="entry name" value="Toxin ADP-ribosyltransferase, Chain A, domain 1"/>
    <property type="match status" value="1"/>
</dbReference>
<dbReference type="EMBL" id="CAJOAZ010004153">
    <property type="protein sequence ID" value="CAF4046447.1"/>
    <property type="molecule type" value="Genomic_DNA"/>
</dbReference>
<evidence type="ECO:0000256" key="4">
    <source>
        <dbReference type="ARBA" id="ARBA00022695"/>
    </source>
</evidence>
<feature type="repeat" description="TPR" evidence="8">
    <location>
        <begin position="676"/>
        <end position="709"/>
    </location>
</feature>
<evidence type="ECO:0000256" key="2">
    <source>
        <dbReference type="ARBA" id="ARBA00022676"/>
    </source>
</evidence>
<dbReference type="InterPro" id="IPR011990">
    <property type="entry name" value="TPR-like_helical_dom_sf"/>
</dbReference>
<evidence type="ECO:0000256" key="1">
    <source>
        <dbReference type="ARBA" id="ARBA00009558"/>
    </source>
</evidence>
<evidence type="ECO:0000313" key="12">
    <source>
        <dbReference type="Proteomes" id="UP000663844"/>
    </source>
</evidence>
<dbReference type="SMART" id="SM00671">
    <property type="entry name" value="SEL1"/>
    <property type="match status" value="3"/>
</dbReference>
<dbReference type="PROSITE" id="PS51996">
    <property type="entry name" value="TR_MART"/>
    <property type="match status" value="1"/>
</dbReference>
<feature type="repeat" description="TPR" evidence="8">
    <location>
        <begin position="592"/>
        <end position="625"/>
    </location>
</feature>
<feature type="repeat" description="TPR" evidence="8">
    <location>
        <begin position="760"/>
        <end position="793"/>
    </location>
</feature>
<keyword evidence="4" id="KW-0548">Nucleotidyltransferase</keyword>
<organism evidence="11 12">
    <name type="scientific">Adineta steineri</name>
    <dbReference type="NCBI Taxonomy" id="433720"/>
    <lineage>
        <taxon>Eukaryota</taxon>
        <taxon>Metazoa</taxon>
        <taxon>Spiralia</taxon>
        <taxon>Gnathifera</taxon>
        <taxon>Rotifera</taxon>
        <taxon>Eurotatoria</taxon>
        <taxon>Bdelloidea</taxon>
        <taxon>Adinetida</taxon>
        <taxon>Adinetidae</taxon>
        <taxon>Adineta</taxon>
    </lineage>
</organism>
<evidence type="ECO:0000256" key="7">
    <source>
        <dbReference type="ARBA" id="ARBA00047597"/>
    </source>
</evidence>
<gene>
    <name evidence="10" type="ORF">JYZ213_LOCUS124</name>
    <name evidence="11" type="ORF">OXD698_LOCUS32247</name>
</gene>
<feature type="repeat" description="TPR" evidence="8">
    <location>
        <begin position="634"/>
        <end position="667"/>
    </location>
</feature>
<dbReference type="InterPro" id="IPR006597">
    <property type="entry name" value="Sel1-like"/>
</dbReference>
<dbReference type="PANTHER" id="PTHR45641:SF19">
    <property type="entry name" value="NEPHROCYSTIN-3"/>
    <property type="match status" value="1"/>
</dbReference>
<proteinExistence type="inferred from homology"/>
<accession>A0A819RKQ7</accession>
<dbReference type="PANTHER" id="PTHR45641">
    <property type="entry name" value="TETRATRICOPEPTIDE REPEAT PROTEIN (AFU_ORTHOLOGUE AFUA_6G03870)"/>
    <property type="match status" value="1"/>
</dbReference>
<evidence type="ECO:0000313" key="10">
    <source>
        <dbReference type="EMBL" id="CAF0719528.1"/>
    </source>
</evidence>
<dbReference type="SMART" id="SM00028">
    <property type="entry name" value="TPR"/>
    <property type="match status" value="10"/>
</dbReference>
<evidence type="ECO:0000256" key="5">
    <source>
        <dbReference type="ARBA" id="ARBA00022737"/>
    </source>
</evidence>
<dbReference type="GO" id="GO:0106274">
    <property type="term" value="F:NAD+-protein-arginine ADP-ribosyltransferase activity"/>
    <property type="evidence" value="ECO:0007669"/>
    <property type="project" value="UniProtKB-EC"/>
</dbReference>
<dbReference type="PROSITE" id="PS50005">
    <property type="entry name" value="TPR"/>
    <property type="match status" value="8"/>
</dbReference>
<dbReference type="Pfam" id="PF13374">
    <property type="entry name" value="TPR_10"/>
    <property type="match status" value="1"/>
</dbReference>
<dbReference type="PROSITE" id="PS50293">
    <property type="entry name" value="TPR_REGION"/>
    <property type="match status" value="1"/>
</dbReference>
<dbReference type="Proteomes" id="UP000663845">
    <property type="component" value="Unassembled WGS sequence"/>
</dbReference>
<dbReference type="Pfam" id="PF13424">
    <property type="entry name" value="TPR_12"/>
    <property type="match status" value="4"/>
</dbReference>
<dbReference type="InterPro" id="IPR000768">
    <property type="entry name" value="ART"/>
</dbReference>
<evidence type="ECO:0000256" key="8">
    <source>
        <dbReference type="PROSITE-ProRule" id="PRU00339"/>
    </source>
</evidence>
<keyword evidence="9" id="KW-0520">NAD</keyword>
<dbReference type="InterPro" id="IPR019734">
    <property type="entry name" value="TPR_rpt"/>
</dbReference>
<sequence length="858" mass="99987">MANNLSSDIRIDTIQLYGSKLFVETHSTVSNSEDSIVVWLNSRKELGLDSYLRINAEIRSVADYLQTFTDNDECVDFISSLTYEKVFLIIYLTEAEQVISLVHDLSQLVYIYVCKESEEDSVSDSRFNWINGFPLVRAGIHNTIGDLLDQLQRDIKSKQSCVVPYSLLWTDTARNQSVQDLNTEQTTFRWNQLLLAALRKLPQNDRSKQDIINECKTLYHNNESELKKIEEFEKTYPSESAVWWYTRECFLYKLLNRALRTEDIDIVFKFRFFIIDLYNQLTDLHNQLKFDKSNYLTVYRGQQLTQNELQFLKLNINSFISMNTFLSTTINKEAALMFAGDGSERPQIESVIFEIIIDISKSDRPVADISKLSHMQHEDEVLLSMSMIFKINSVEQIDNNVWKVKITSINEMDIKLNTYHKYLREKIDEHDDPLLQFGSLLFQMGQYDKEEKYYLMVLDEGTDCYAAVYNNLGHCYYAKHNYRRALEYYTKSINQYVMEGHDQHPFSTQTYNNIGLIYRHADDYKQALNFHYKALEIHQKNPTKNIEGFILTLDHIGRIYGKCDNYYEALKMYSRALNIIHTHLPGNHPYEGMVYDSIGSIYLHLGQYDEAMKNLQKALRIEQEALPNGHIHIASTMISLGLLYDLKAEYDHALNHYNQANNILTKRGTMGRIELATVYGNMGIVYNKKGEYSLALDYHQKCLEIRKQFCSKHTKSFSNVYMNIGTVYLNMHNFEKSVEYSEKALNIILNSQHSDDVDLGVIYNNLGSAYMDLKNTEQALYYYKLSLDIKYRKYPANHPSIGCTLDNIAVLLTRTGDILMAIDYQEKALKIFEQTLGVNHPTTIHCMIDLEILKKLYF</sequence>
<evidence type="ECO:0000256" key="3">
    <source>
        <dbReference type="ARBA" id="ARBA00022679"/>
    </source>
</evidence>
<feature type="repeat" description="TPR" evidence="8">
    <location>
        <begin position="508"/>
        <end position="541"/>
    </location>
</feature>
<protein>
    <recommendedName>
        <fullName evidence="9">NAD(P)(+)--arginine ADP-ribosyltransferase</fullName>
        <ecNumber evidence="9">2.4.2.31</ecNumber>
    </recommendedName>
    <alternativeName>
        <fullName evidence="9">Mono(ADP-ribosyl)transferase</fullName>
    </alternativeName>
</protein>
<feature type="repeat" description="TPR" evidence="8">
    <location>
        <begin position="550"/>
        <end position="583"/>
    </location>
</feature>
<dbReference type="EC" id="2.4.2.31" evidence="9"/>
<comment type="catalytic activity">
    <reaction evidence="7 9">
        <text>L-arginyl-[protein] + NAD(+) = N(omega)-(ADP-D-ribosyl)-L-arginyl-[protein] + nicotinamide + H(+)</text>
        <dbReference type="Rhea" id="RHEA:19149"/>
        <dbReference type="Rhea" id="RHEA-COMP:10532"/>
        <dbReference type="Rhea" id="RHEA-COMP:15087"/>
        <dbReference type="ChEBI" id="CHEBI:15378"/>
        <dbReference type="ChEBI" id="CHEBI:17154"/>
        <dbReference type="ChEBI" id="CHEBI:29965"/>
        <dbReference type="ChEBI" id="CHEBI:57540"/>
        <dbReference type="ChEBI" id="CHEBI:142554"/>
        <dbReference type="EC" id="2.4.2.31"/>
    </reaction>
</comment>
<reference evidence="11" key="1">
    <citation type="submission" date="2021-02" db="EMBL/GenBank/DDBJ databases">
        <authorList>
            <person name="Nowell W R."/>
        </authorList>
    </citation>
    <scope>NUCLEOTIDE SEQUENCE</scope>
</reference>
<dbReference type="Gene3D" id="1.25.40.10">
    <property type="entry name" value="Tetratricopeptide repeat domain"/>
    <property type="match status" value="4"/>
</dbReference>
<keyword evidence="2 9" id="KW-0328">Glycosyltransferase</keyword>
<keyword evidence="6 8" id="KW-0802">TPR repeat</keyword>
<feature type="repeat" description="TPR" evidence="8">
    <location>
        <begin position="466"/>
        <end position="499"/>
    </location>
</feature>
<keyword evidence="9" id="KW-0521">NADP</keyword>